<evidence type="ECO:0000313" key="7">
    <source>
        <dbReference type="Proteomes" id="UP000799779"/>
    </source>
</evidence>
<gene>
    <name evidence="6" type="ORF">P154DRAFT_592728</name>
</gene>
<dbReference type="SUPFAM" id="SSF52096">
    <property type="entry name" value="ClpP/crotonase"/>
    <property type="match status" value="1"/>
</dbReference>
<dbReference type="PANTHER" id="PTHR43684:SF1">
    <property type="entry name" value="ENOYL-COA DELTA ISOMERASE 2"/>
    <property type="match status" value="1"/>
</dbReference>
<dbReference type="PANTHER" id="PTHR43684">
    <property type="match status" value="1"/>
</dbReference>
<evidence type="ECO:0000256" key="3">
    <source>
        <dbReference type="ARBA" id="ARBA00023026"/>
    </source>
</evidence>
<dbReference type="GO" id="GO:0005777">
    <property type="term" value="C:peroxisome"/>
    <property type="evidence" value="ECO:0007669"/>
    <property type="project" value="UniProtKB-SubCell"/>
</dbReference>
<dbReference type="OrthoDB" id="448450at2759"/>
<dbReference type="AlphaFoldDB" id="A0A6A5X384"/>
<keyword evidence="7" id="KW-1185">Reference proteome</keyword>
<proteinExistence type="predicted"/>
<keyword evidence="5" id="KW-0413">Isomerase</keyword>
<dbReference type="InterPro" id="IPR051053">
    <property type="entry name" value="ECH/Chromodomain_protein"/>
</dbReference>
<evidence type="ECO:0000256" key="5">
    <source>
        <dbReference type="ARBA" id="ARBA00023235"/>
    </source>
</evidence>
<dbReference type="Pfam" id="PF00378">
    <property type="entry name" value="ECH_1"/>
    <property type="match status" value="1"/>
</dbReference>
<dbReference type="EMBL" id="ML977557">
    <property type="protein sequence ID" value="KAF2007372.1"/>
    <property type="molecule type" value="Genomic_DNA"/>
</dbReference>
<protein>
    <submittedName>
        <fullName evidence="6">ClpP/crotonase</fullName>
    </submittedName>
</protein>
<sequence length="262" mass="28481">MAPPPPLETILIERLSTGTVLLSYNTPKRSNAFTPQQYDDLREGLVWAREEAEVRVVVVTGRGRHYCADRAMGGPSDTIEAEVRAGAALSAVLMPFPKVLIAAVHGASIGWGCTQLSNFDLVYAHQDAFFQTPFMQLGLVPEGGSSYMFPRVMGRVQANRLLLAGERMSAQQAYLSGLITEVVEADSPDAFLAKAVEKAKIIGGYSAEALLMAKKLIMDATDDFKARKAAGERERRDILIRFSRDETKASLAAAGNKSKAKM</sequence>
<name>A0A6A5X384_9PLEO</name>
<keyword evidence="3" id="KW-0843">Virulence</keyword>
<dbReference type="InterPro" id="IPR029045">
    <property type="entry name" value="ClpP/crotonase-like_dom_sf"/>
</dbReference>
<dbReference type="InterPro" id="IPR001753">
    <property type="entry name" value="Enoyl-CoA_hydra/iso"/>
</dbReference>
<dbReference type="CDD" id="cd06558">
    <property type="entry name" value="crotonase-like"/>
    <property type="match status" value="1"/>
</dbReference>
<organism evidence="6 7">
    <name type="scientific">Amniculicola lignicola CBS 123094</name>
    <dbReference type="NCBI Taxonomy" id="1392246"/>
    <lineage>
        <taxon>Eukaryota</taxon>
        <taxon>Fungi</taxon>
        <taxon>Dikarya</taxon>
        <taxon>Ascomycota</taxon>
        <taxon>Pezizomycotina</taxon>
        <taxon>Dothideomycetes</taxon>
        <taxon>Pleosporomycetidae</taxon>
        <taxon>Pleosporales</taxon>
        <taxon>Amniculicolaceae</taxon>
        <taxon>Amniculicola</taxon>
    </lineage>
</organism>
<evidence type="ECO:0000313" key="6">
    <source>
        <dbReference type="EMBL" id="KAF2007372.1"/>
    </source>
</evidence>
<keyword evidence="4" id="KW-0576">Peroxisome</keyword>
<dbReference type="GO" id="GO:0004165">
    <property type="term" value="F:delta(3)-delta(2)-enoyl-CoA isomerase activity"/>
    <property type="evidence" value="ECO:0007669"/>
    <property type="project" value="UniProtKB-ARBA"/>
</dbReference>
<dbReference type="Gene3D" id="3.90.226.10">
    <property type="entry name" value="2-enoyl-CoA Hydratase, Chain A, domain 1"/>
    <property type="match status" value="1"/>
</dbReference>
<comment type="pathway">
    <text evidence="2">Mycotoxin biosynthesis.</text>
</comment>
<reference evidence="6" key="1">
    <citation type="journal article" date="2020" name="Stud. Mycol.">
        <title>101 Dothideomycetes genomes: a test case for predicting lifestyles and emergence of pathogens.</title>
        <authorList>
            <person name="Haridas S."/>
            <person name="Albert R."/>
            <person name="Binder M."/>
            <person name="Bloem J."/>
            <person name="Labutti K."/>
            <person name="Salamov A."/>
            <person name="Andreopoulos B."/>
            <person name="Baker S."/>
            <person name="Barry K."/>
            <person name="Bills G."/>
            <person name="Bluhm B."/>
            <person name="Cannon C."/>
            <person name="Castanera R."/>
            <person name="Culley D."/>
            <person name="Daum C."/>
            <person name="Ezra D."/>
            <person name="Gonzalez J."/>
            <person name="Henrissat B."/>
            <person name="Kuo A."/>
            <person name="Liang C."/>
            <person name="Lipzen A."/>
            <person name="Lutzoni F."/>
            <person name="Magnuson J."/>
            <person name="Mondo S."/>
            <person name="Nolan M."/>
            <person name="Ohm R."/>
            <person name="Pangilinan J."/>
            <person name="Park H.-J."/>
            <person name="Ramirez L."/>
            <person name="Alfaro M."/>
            <person name="Sun H."/>
            <person name="Tritt A."/>
            <person name="Yoshinaga Y."/>
            <person name="Zwiers L.-H."/>
            <person name="Turgeon B."/>
            <person name="Goodwin S."/>
            <person name="Spatafora J."/>
            <person name="Crous P."/>
            <person name="Grigoriev I."/>
        </authorList>
    </citation>
    <scope>NUCLEOTIDE SEQUENCE</scope>
    <source>
        <strain evidence="6">CBS 123094</strain>
    </source>
</reference>
<evidence type="ECO:0000256" key="4">
    <source>
        <dbReference type="ARBA" id="ARBA00023140"/>
    </source>
</evidence>
<accession>A0A6A5X384</accession>
<dbReference type="Proteomes" id="UP000799779">
    <property type="component" value="Unassembled WGS sequence"/>
</dbReference>
<evidence type="ECO:0000256" key="1">
    <source>
        <dbReference type="ARBA" id="ARBA00004275"/>
    </source>
</evidence>
<evidence type="ECO:0000256" key="2">
    <source>
        <dbReference type="ARBA" id="ARBA00004685"/>
    </source>
</evidence>
<comment type="subcellular location">
    <subcellularLocation>
        <location evidence="1">Peroxisome</location>
    </subcellularLocation>
</comment>